<organism evidence="6 7">
    <name type="scientific">Starkeya nomas</name>
    <dbReference type="NCBI Taxonomy" id="2666134"/>
    <lineage>
        <taxon>Bacteria</taxon>
        <taxon>Pseudomonadati</taxon>
        <taxon>Pseudomonadota</taxon>
        <taxon>Alphaproteobacteria</taxon>
        <taxon>Hyphomicrobiales</taxon>
        <taxon>Xanthobacteraceae</taxon>
        <taxon>Starkeya</taxon>
    </lineage>
</organism>
<dbReference type="InterPro" id="IPR000524">
    <property type="entry name" value="Tscrpt_reg_HTH_GntR"/>
</dbReference>
<dbReference type="Proteomes" id="UP000433050">
    <property type="component" value="Unassembled WGS sequence"/>
</dbReference>
<proteinExistence type="predicted"/>
<accession>A0A5S9PTN3</accession>
<evidence type="ECO:0000256" key="2">
    <source>
        <dbReference type="ARBA" id="ARBA00023125"/>
    </source>
</evidence>
<dbReference type="Gene3D" id="1.10.10.10">
    <property type="entry name" value="Winged helix-like DNA-binding domain superfamily/Winged helix DNA-binding domain"/>
    <property type="match status" value="1"/>
</dbReference>
<evidence type="ECO:0000313" key="6">
    <source>
        <dbReference type="EMBL" id="CAA0107718.1"/>
    </source>
</evidence>
<reference evidence="6 7" key="1">
    <citation type="submission" date="2019-12" db="EMBL/GenBank/DDBJ databases">
        <authorList>
            <person name="Reyes-Prieto M."/>
        </authorList>
    </citation>
    <scope>NUCLEOTIDE SEQUENCE [LARGE SCALE GENOMIC DNA]</scope>
    <source>
        <strain evidence="6">HF14-78462</strain>
    </source>
</reference>
<dbReference type="Pfam" id="PF07729">
    <property type="entry name" value="FCD"/>
    <property type="match status" value="1"/>
</dbReference>
<evidence type="ECO:0000256" key="4">
    <source>
        <dbReference type="SAM" id="MobiDB-lite"/>
    </source>
</evidence>
<dbReference type="InterPro" id="IPR036388">
    <property type="entry name" value="WH-like_DNA-bd_sf"/>
</dbReference>
<dbReference type="SUPFAM" id="SSF46785">
    <property type="entry name" value="Winged helix' DNA-binding domain"/>
    <property type="match status" value="1"/>
</dbReference>
<dbReference type="SMART" id="SM00345">
    <property type="entry name" value="HTH_GNTR"/>
    <property type="match status" value="1"/>
</dbReference>
<dbReference type="GO" id="GO:0003677">
    <property type="term" value="F:DNA binding"/>
    <property type="evidence" value="ECO:0007669"/>
    <property type="project" value="UniProtKB-KW"/>
</dbReference>
<dbReference type="PANTHER" id="PTHR43537:SF50">
    <property type="entry name" value="TRANSCRIPTIONAL REGULATORY PROTEIN"/>
    <property type="match status" value="1"/>
</dbReference>
<name>A0A5S9PTN3_9HYPH</name>
<evidence type="ECO:0000256" key="1">
    <source>
        <dbReference type="ARBA" id="ARBA00023015"/>
    </source>
</evidence>
<dbReference type="Pfam" id="PF00392">
    <property type="entry name" value="GntR"/>
    <property type="match status" value="1"/>
</dbReference>
<dbReference type="GO" id="GO:0003700">
    <property type="term" value="F:DNA-binding transcription factor activity"/>
    <property type="evidence" value="ECO:0007669"/>
    <property type="project" value="InterPro"/>
</dbReference>
<dbReference type="Gene3D" id="1.20.120.530">
    <property type="entry name" value="GntR ligand-binding domain-like"/>
    <property type="match status" value="1"/>
</dbReference>
<dbReference type="InterPro" id="IPR011711">
    <property type="entry name" value="GntR_C"/>
</dbReference>
<feature type="region of interest" description="Disordered" evidence="4">
    <location>
        <begin position="1"/>
        <end position="33"/>
    </location>
</feature>
<evidence type="ECO:0000313" key="7">
    <source>
        <dbReference type="Proteomes" id="UP000433050"/>
    </source>
</evidence>
<dbReference type="RefSeq" id="WP_144341575.1">
    <property type="nucleotide sequence ID" value="NZ_CACSAS010000001.1"/>
</dbReference>
<dbReference type="AlphaFoldDB" id="A0A5S9PTN3"/>
<keyword evidence="7" id="KW-1185">Reference proteome</keyword>
<protein>
    <submittedName>
        <fullName evidence="6">Putative D-xylose utilization operon transcriptional repressor</fullName>
    </submittedName>
</protein>
<evidence type="ECO:0000256" key="3">
    <source>
        <dbReference type="ARBA" id="ARBA00023163"/>
    </source>
</evidence>
<dbReference type="InterPro" id="IPR036390">
    <property type="entry name" value="WH_DNA-bd_sf"/>
</dbReference>
<dbReference type="InterPro" id="IPR008920">
    <property type="entry name" value="TF_FadR/GntR_C"/>
</dbReference>
<dbReference type="PROSITE" id="PS50949">
    <property type="entry name" value="HTH_GNTR"/>
    <property type="match status" value="1"/>
</dbReference>
<dbReference type="SMART" id="SM00895">
    <property type="entry name" value="FCD"/>
    <property type="match status" value="1"/>
</dbReference>
<keyword evidence="3" id="KW-0804">Transcription</keyword>
<feature type="domain" description="HTH gntR-type" evidence="5">
    <location>
        <begin position="31"/>
        <end position="98"/>
    </location>
</feature>
<dbReference type="SUPFAM" id="SSF48008">
    <property type="entry name" value="GntR ligand-binding domain-like"/>
    <property type="match status" value="1"/>
</dbReference>
<dbReference type="EMBL" id="CACSAS010000001">
    <property type="protein sequence ID" value="CAA0107718.1"/>
    <property type="molecule type" value="Genomic_DNA"/>
</dbReference>
<sequence>MTEQSDIPRKRGRPRKPRPADAAGTERLPRAGLHERAARQLRSMIVTGKLPGGAPIVEAELCEVLGISRTPLREAVKMLAAQGLVELRPNRSARVAPMDASHVTDLFEALGNVERIAAEYAALRLTATELSSLRQMQETMERYYGEGDLAAYFAVNQAIHSAILAGARNATLVEMHRWLFARAERARYFALGRHARWVESIQEHRDILAALEAREPETAGRLLAAHVMHTGTGVLALLAASAVAGDAA</sequence>
<dbReference type="PRINTS" id="PR00035">
    <property type="entry name" value="HTHGNTR"/>
</dbReference>
<dbReference type="PANTHER" id="PTHR43537">
    <property type="entry name" value="TRANSCRIPTIONAL REGULATOR, GNTR FAMILY"/>
    <property type="match status" value="1"/>
</dbReference>
<keyword evidence="2" id="KW-0238">DNA-binding</keyword>
<dbReference type="CDD" id="cd07377">
    <property type="entry name" value="WHTH_GntR"/>
    <property type="match status" value="1"/>
</dbReference>
<gene>
    <name evidence="6" type="primary">gntR_5</name>
    <name evidence="6" type="ORF">STARVERO_03500</name>
</gene>
<evidence type="ECO:0000259" key="5">
    <source>
        <dbReference type="PROSITE" id="PS50949"/>
    </source>
</evidence>
<keyword evidence="1" id="KW-0805">Transcription regulation</keyword>